<comment type="caution">
    <text evidence="2">The sequence shown here is derived from an EMBL/GenBank/DDBJ whole genome shotgun (WGS) entry which is preliminary data.</text>
</comment>
<dbReference type="EMBL" id="JAWJBA010000001">
    <property type="protein sequence ID" value="MDV2682943.1"/>
    <property type="molecule type" value="Genomic_DNA"/>
</dbReference>
<reference evidence="2 3" key="1">
    <citation type="submission" date="2023-10" db="EMBL/GenBank/DDBJ databases">
        <title>Screening of Alkalihalobacillus lindianensis BZ-TG-R113 and Its Alleviation of Salt Stress on Rapeseed Growth.</title>
        <authorList>
            <person name="Zhao B."/>
            <person name="Guo T."/>
        </authorList>
    </citation>
    <scope>NUCLEOTIDE SEQUENCE [LARGE SCALE GENOMIC DNA]</scope>
    <source>
        <strain evidence="2 3">BZ-TG-R113</strain>
    </source>
</reference>
<evidence type="ECO:0000256" key="1">
    <source>
        <dbReference type="SAM" id="Phobius"/>
    </source>
</evidence>
<keyword evidence="1" id="KW-0472">Membrane</keyword>
<evidence type="ECO:0000313" key="2">
    <source>
        <dbReference type="EMBL" id="MDV2682943.1"/>
    </source>
</evidence>
<sequence>MEIHPILVVCFIIVVVGLVGYLQVDRVIVQPTIAEEEQVFRAPPEITITINNETYEAIQGTYSWTYKNKDGSITGREADSDVPSRYMVDYEAWNVQADTEVEVNFDRQPIDYHIKRWDEDTHTSESHETIDLTEQEGIAIYEIVGRWPEGTASYAFKLNVEEIE</sequence>
<accession>A0ABU3X4X1</accession>
<keyword evidence="1" id="KW-1133">Transmembrane helix</keyword>
<name>A0ABU3X4X1_9BACI</name>
<gene>
    <name evidence="2" type="ORF">RYX56_01000</name>
</gene>
<feature type="transmembrane region" description="Helical" evidence="1">
    <location>
        <begin position="6"/>
        <end position="24"/>
    </location>
</feature>
<keyword evidence="3" id="KW-1185">Reference proteome</keyword>
<dbReference type="RefSeq" id="WP_317120274.1">
    <property type="nucleotide sequence ID" value="NZ_JAWJBA010000001.1"/>
</dbReference>
<protein>
    <submittedName>
        <fullName evidence="2">Uncharacterized protein</fullName>
    </submittedName>
</protein>
<dbReference type="Proteomes" id="UP001287282">
    <property type="component" value="Unassembled WGS sequence"/>
</dbReference>
<keyword evidence="1" id="KW-0812">Transmembrane</keyword>
<organism evidence="2 3">
    <name type="scientific">Alkalihalophilus lindianensis</name>
    <dbReference type="NCBI Taxonomy" id="1630542"/>
    <lineage>
        <taxon>Bacteria</taxon>
        <taxon>Bacillati</taxon>
        <taxon>Bacillota</taxon>
        <taxon>Bacilli</taxon>
        <taxon>Bacillales</taxon>
        <taxon>Bacillaceae</taxon>
        <taxon>Alkalihalophilus</taxon>
    </lineage>
</organism>
<proteinExistence type="predicted"/>
<evidence type="ECO:0000313" key="3">
    <source>
        <dbReference type="Proteomes" id="UP001287282"/>
    </source>
</evidence>